<keyword evidence="2" id="KW-1185">Reference proteome</keyword>
<reference evidence="1 2" key="1">
    <citation type="submission" date="2014-04" db="EMBL/GenBank/DDBJ databases">
        <authorList>
            <consortium name="DOE Joint Genome Institute"/>
            <person name="Kuo A."/>
            <person name="Kohler A."/>
            <person name="Costa M.D."/>
            <person name="Nagy L.G."/>
            <person name="Floudas D."/>
            <person name="Copeland A."/>
            <person name="Barry K.W."/>
            <person name="Cichocki N."/>
            <person name="Veneault-Fourrey C."/>
            <person name="LaButti K."/>
            <person name="Lindquist E.A."/>
            <person name="Lipzen A."/>
            <person name="Lundell T."/>
            <person name="Morin E."/>
            <person name="Murat C."/>
            <person name="Sun H."/>
            <person name="Tunlid A."/>
            <person name="Henrissat B."/>
            <person name="Grigoriev I.V."/>
            <person name="Hibbett D.S."/>
            <person name="Martin F."/>
            <person name="Nordberg H.P."/>
            <person name="Cantor M.N."/>
            <person name="Hua S.X."/>
        </authorList>
    </citation>
    <scope>NUCLEOTIDE SEQUENCE [LARGE SCALE GENOMIC DNA]</scope>
    <source>
        <strain evidence="1 2">Marx 270</strain>
    </source>
</reference>
<sequence length="63" mass="7245">MLPATHSRHVWVLSVGCVEPRRVYGWDGIHERFYHISVAAAYSLVPRSTCMYNCIFTGLQNFT</sequence>
<dbReference type="Proteomes" id="UP000054217">
    <property type="component" value="Unassembled WGS sequence"/>
</dbReference>
<gene>
    <name evidence="1" type="ORF">M404DRAFT_777209</name>
</gene>
<dbReference type="HOGENOM" id="CLU_2886780_0_0_1"/>
<dbReference type="InParanoid" id="A0A0C3NXE6"/>
<organism evidence="1 2">
    <name type="scientific">Pisolithus tinctorius Marx 270</name>
    <dbReference type="NCBI Taxonomy" id="870435"/>
    <lineage>
        <taxon>Eukaryota</taxon>
        <taxon>Fungi</taxon>
        <taxon>Dikarya</taxon>
        <taxon>Basidiomycota</taxon>
        <taxon>Agaricomycotina</taxon>
        <taxon>Agaricomycetes</taxon>
        <taxon>Agaricomycetidae</taxon>
        <taxon>Boletales</taxon>
        <taxon>Sclerodermatineae</taxon>
        <taxon>Pisolithaceae</taxon>
        <taxon>Pisolithus</taxon>
    </lineage>
</organism>
<name>A0A0C3NXE6_PISTI</name>
<evidence type="ECO:0000313" key="1">
    <source>
        <dbReference type="EMBL" id="KIN99985.1"/>
    </source>
</evidence>
<proteinExistence type="predicted"/>
<protein>
    <submittedName>
        <fullName evidence="1">Uncharacterized protein</fullName>
    </submittedName>
</protein>
<reference evidence="2" key="2">
    <citation type="submission" date="2015-01" db="EMBL/GenBank/DDBJ databases">
        <title>Evolutionary Origins and Diversification of the Mycorrhizal Mutualists.</title>
        <authorList>
            <consortium name="DOE Joint Genome Institute"/>
            <consortium name="Mycorrhizal Genomics Consortium"/>
            <person name="Kohler A."/>
            <person name="Kuo A."/>
            <person name="Nagy L.G."/>
            <person name="Floudas D."/>
            <person name="Copeland A."/>
            <person name="Barry K.W."/>
            <person name="Cichocki N."/>
            <person name="Veneault-Fourrey C."/>
            <person name="LaButti K."/>
            <person name="Lindquist E.A."/>
            <person name="Lipzen A."/>
            <person name="Lundell T."/>
            <person name="Morin E."/>
            <person name="Murat C."/>
            <person name="Riley R."/>
            <person name="Ohm R."/>
            <person name="Sun H."/>
            <person name="Tunlid A."/>
            <person name="Henrissat B."/>
            <person name="Grigoriev I.V."/>
            <person name="Hibbett D.S."/>
            <person name="Martin F."/>
        </authorList>
    </citation>
    <scope>NUCLEOTIDE SEQUENCE [LARGE SCALE GENOMIC DNA]</scope>
    <source>
        <strain evidence="2">Marx 270</strain>
    </source>
</reference>
<accession>A0A0C3NXE6</accession>
<dbReference type="EMBL" id="KN832000">
    <property type="protein sequence ID" value="KIN99985.1"/>
    <property type="molecule type" value="Genomic_DNA"/>
</dbReference>
<dbReference type="AlphaFoldDB" id="A0A0C3NXE6"/>
<evidence type="ECO:0000313" key="2">
    <source>
        <dbReference type="Proteomes" id="UP000054217"/>
    </source>
</evidence>